<feature type="transmembrane region" description="Helical" evidence="1">
    <location>
        <begin position="12"/>
        <end position="34"/>
    </location>
</feature>
<evidence type="ECO:0000313" key="3">
    <source>
        <dbReference type="Proteomes" id="UP000239494"/>
    </source>
</evidence>
<proteinExistence type="predicted"/>
<comment type="caution">
    <text evidence="2">The sequence shown here is derived from an EMBL/GenBank/DDBJ whole genome shotgun (WGS) entry which is preliminary data.</text>
</comment>
<accession>A0A2T0TGI3</accession>
<organism evidence="2 3">
    <name type="scientific">Umezawaea tangerina</name>
    <dbReference type="NCBI Taxonomy" id="84725"/>
    <lineage>
        <taxon>Bacteria</taxon>
        <taxon>Bacillati</taxon>
        <taxon>Actinomycetota</taxon>
        <taxon>Actinomycetes</taxon>
        <taxon>Pseudonocardiales</taxon>
        <taxon>Pseudonocardiaceae</taxon>
        <taxon>Umezawaea</taxon>
    </lineage>
</organism>
<evidence type="ECO:0000313" key="2">
    <source>
        <dbReference type="EMBL" id="PRY44784.1"/>
    </source>
</evidence>
<dbReference type="EMBL" id="PVTF01000002">
    <property type="protein sequence ID" value="PRY44784.1"/>
    <property type="molecule type" value="Genomic_DNA"/>
</dbReference>
<dbReference type="Proteomes" id="UP000239494">
    <property type="component" value="Unassembled WGS sequence"/>
</dbReference>
<keyword evidence="1" id="KW-0812">Transmembrane</keyword>
<dbReference type="AlphaFoldDB" id="A0A2T0TGI3"/>
<keyword evidence="3" id="KW-1185">Reference proteome</keyword>
<gene>
    <name evidence="2" type="ORF">CLV43_102349</name>
</gene>
<name>A0A2T0TGI3_9PSEU</name>
<evidence type="ECO:0000256" key="1">
    <source>
        <dbReference type="SAM" id="Phobius"/>
    </source>
</evidence>
<reference evidence="2 3" key="1">
    <citation type="submission" date="2018-03" db="EMBL/GenBank/DDBJ databases">
        <title>Genomic Encyclopedia of Archaeal and Bacterial Type Strains, Phase II (KMG-II): from individual species to whole genera.</title>
        <authorList>
            <person name="Goeker M."/>
        </authorList>
    </citation>
    <scope>NUCLEOTIDE SEQUENCE [LARGE SCALE GENOMIC DNA]</scope>
    <source>
        <strain evidence="2 3">DSM 44720</strain>
    </source>
</reference>
<keyword evidence="1" id="KW-0472">Membrane</keyword>
<sequence length="42" mass="4518">MVGGLLSAARGHFIVDAPLVIVGMFVLVTFVWAWTAPAPEDY</sequence>
<keyword evidence="1" id="KW-1133">Transmembrane helix</keyword>
<dbReference type="RefSeq" id="WP_281262147.1">
    <property type="nucleotide sequence ID" value="NZ_PVTF01000002.1"/>
</dbReference>
<protein>
    <submittedName>
        <fullName evidence="2">Uncharacterized protein</fullName>
    </submittedName>
</protein>